<proteinExistence type="predicted"/>
<evidence type="ECO:0000313" key="2">
    <source>
        <dbReference type="Proteomes" id="UP000518266"/>
    </source>
</evidence>
<protein>
    <submittedName>
        <fullName evidence="1">Uncharacterized protein</fullName>
    </submittedName>
</protein>
<organism evidence="1 2">
    <name type="scientific">Dissostichus mawsoni</name>
    <name type="common">Antarctic cod</name>
    <dbReference type="NCBI Taxonomy" id="36200"/>
    <lineage>
        <taxon>Eukaryota</taxon>
        <taxon>Metazoa</taxon>
        <taxon>Chordata</taxon>
        <taxon>Craniata</taxon>
        <taxon>Vertebrata</taxon>
        <taxon>Euteleostomi</taxon>
        <taxon>Actinopterygii</taxon>
        <taxon>Neopterygii</taxon>
        <taxon>Teleostei</taxon>
        <taxon>Neoteleostei</taxon>
        <taxon>Acanthomorphata</taxon>
        <taxon>Eupercaria</taxon>
        <taxon>Perciformes</taxon>
        <taxon>Notothenioidei</taxon>
        <taxon>Nototheniidae</taxon>
        <taxon>Dissostichus</taxon>
    </lineage>
</organism>
<name>A0A7J5Z6S0_DISMA</name>
<dbReference type="EMBL" id="JAAKFY010000005">
    <property type="protein sequence ID" value="KAF3857492.1"/>
    <property type="molecule type" value="Genomic_DNA"/>
</dbReference>
<sequence>MTENGNATILGNNLNQLLSSARDTFPNAAIYTELSPRTIRNIRFLNKLIGKTSGHVKTLRAEDFNTERDHIHWTSSTARKILDHWKYSLGLGHL</sequence>
<dbReference type="OrthoDB" id="8963550at2759"/>
<comment type="caution">
    <text evidence="1">The sequence shown here is derived from an EMBL/GenBank/DDBJ whole genome shotgun (WGS) entry which is preliminary data.</text>
</comment>
<dbReference type="AlphaFoldDB" id="A0A7J5Z6S0"/>
<reference evidence="1 2" key="1">
    <citation type="submission" date="2020-03" db="EMBL/GenBank/DDBJ databases">
        <title>Dissostichus mawsoni Genome sequencing and assembly.</title>
        <authorList>
            <person name="Park H."/>
        </authorList>
    </citation>
    <scope>NUCLEOTIDE SEQUENCE [LARGE SCALE GENOMIC DNA]</scope>
    <source>
        <strain evidence="1">DM0001</strain>
        <tissue evidence="1">Muscle</tissue>
    </source>
</reference>
<gene>
    <name evidence="1" type="ORF">F7725_009351</name>
</gene>
<dbReference type="Proteomes" id="UP000518266">
    <property type="component" value="Unassembled WGS sequence"/>
</dbReference>
<accession>A0A7J5Z6S0</accession>
<evidence type="ECO:0000313" key="1">
    <source>
        <dbReference type="EMBL" id="KAF3857492.1"/>
    </source>
</evidence>
<keyword evidence="2" id="KW-1185">Reference proteome</keyword>